<dbReference type="Pfam" id="PF04542">
    <property type="entry name" value="Sigma70_r2"/>
    <property type="match status" value="1"/>
</dbReference>
<dbReference type="GO" id="GO:0003677">
    <property type="term" value="F:DNA binding"/>
    <property type="evidence" value="ECO:0007669"/>
    <property type="project" value="UniProtKB-KW"/>
</dbReference>
<accession>A0A091APZ6</accession>
<sequence length="379" mass="40416">MSADVLDSIIQTHLPAASRGDHVAYGRIVSSCQGMVTSIALSIVRDVPASEDIAQDAFINAWQNLRKLGNPSSFLPWLRQITRNLARDHLRAQVYRANPAGDIEAVIAAVADPGLDPEESLAESQEAIIAAEVIDALPEESREVLLLYYREGQSSRQVAALLGMQDAAVRKRLSRARTSIREELLQRLGEFARASAPGTAFTAVVLSTLTLASPPAAAAALTVTGGALAGKGLLKVLIGSLGGIGLGLAGALGGVWFGIRKYLRNPLDASERRSLLRYGTSMSLLVIVFMGAFVVIHDVPGWIAPVAVTLVYAIGIMTMSTVWLPRILARRRALEARADPVKAAAARRKERIRAWIGCVVGLSLATGALVYALIVTGRM</sequence>
<dbReference type="InterPro" id="IPR013249">
    <property type="entry name" value="RNA_pol_sigma70_r4_t2"/>
</dbReference>
<feature type="transmembrane region" description="Helical" evidence="7">
    <location>
        <begin position="232"/>
        <end position="257"/>
    </location>
</feature>
<name>A0A091APZ6_9GAMM</name>
<keyword evidence="7" id="KW-1133">Transmembrane helix</keyword>
<dbReference type="InterPro" id="IPR000838">
    <property type="entry name" value="RNA_pol_sigma70_ECF_CS"/>
</dbReference>
<evidence type="ECO:0000259" key="9">
    <source>
        <dbReference type="Pfam" id="PF08281"/>
    </source>
</evidence>
<dbReference type="SUPFAM" id="SSF88946">
    <property type="entry name" value="Sigma2 domain of RNA polymerase sigma factors"/>
    <property type="match status" value="1"/>
</dbReference>
<dbReference type="CDD" id="cd06171">
    <property type="entry name" value="Sigma70_r4"/>
    <property type="match status" value="1"/>
</dbReference>
<dbReference type="GO" id="GO:0006352">
    <property type="term" value="P:DNA-templated transcription initiation"/>
    <property type="evidence" value="ECO:0007669"/>
    <property type="project" value="InterPro"/>
</dbReference>
<keyword evidence="2 6" id="KW-0805">Transcription regulation</keyword>
<dbReference type="InterPro" id="IPR013325">
    <property type="entry name" value="RNA_pol_sigma_r2"/>
</dbReference>
<feature type="transmembrane region" description="Helical" evidence="7">
    <location>
        <begin position="352"/>
        <end position="374"/>
    </location>
</feature>
<dbReference type="RefSeq" id="WP_022967924.1">
    <property type="nucleotide sequence ID" value="NZ_ATVD01000001.1"/>
</dbReference>
<dbReference type="Gene3D" id="1.10.10.10">
    <property type="entry name" value="Winged helix-like DNA-binding domain superfamily/Winged helix DNA-binding domain"/>
    <property type="match status" value="1"/>
</dbReference>
<comment type="caution">
    <text evidence="10">The sequence shown here is derived from an EMBL/GenBank/DDBJ whole genome shotgun (WGS) entry which is preliminary data.</text>
</comment>
<dbReference type="InterPro" id="IPR036388">
    <property type="entry name" value="WH-like_DNA-bd_sf"/>
</dbReference>
<dbReference type="PANTHER" id="PTHR43133">
    <property type="entry name" value="RNA POLYMERASE ECF-TYPE SIGMA FACTO"/>
    <property type="match status" value="1"/>
</dbReference>
<evidence type="ECO:0000256" key="2">
    <source>
        <dbReference type="ARBA" id="ARBA00023015"/>
    </source>
</evidence>
<keyword evidence="4 6" id="KW-0238">DNA-binding</keyword>
<dbReference type="PANTHER" id="PTHR43133:SF25">
    <property type="entry name" value="RNA POLYMERASE SIGMA FACTOR RFAY-RELATED"/>
    <property type="match status" value="1"/>
</dbReference>
<dbReference type="AlphaFoldDB" id="A0A091APZ6"/>
<keyword evidence="5 6" id="KW-0804">Transcription</keyword>
<dbReference type="InterPro" id="IPR014284">
    <property type="entry name" value="RNA_pol_sigma-70_dom"/>
</dbReference>
<dbReference type="Pfam" id="PF08281">
    <property type="entry name" value="Sigma70_r4_2"/>
    <property type="match status" value="1"/>
</dbReference>
<dbReference type="Proteomes" id="UP000029385">
    <property type="component" value="Unassembled WGS sequence"/>
</dbReference>
<dbReference type="InterPro" id="IPR007627">
    <property type="entry name" value="RNA_pol_sigma70_r2"/>
</dbReference>
<evidence type="ECO:0000256" key="7">
    <source>
        <dbReference type="SAM" id="Phobius"/>
    </source>
</evidence>
<proteinExistence type="inferred from homology"/>
<dbReference type="Gene3D" id="1.10.1740.10">
    <property type="match status" value="1"/>
</dbReference>
<feature type="transmembrane region" description="Helical" evidence="7">
    <location>
        <begin position="302"/>
        <end position="324"/>
    </location>
</feature>
<evidence type="ECO:0000256" key="4">
    <source>
        <dbReference type="ARBA" id="ARBA00023125"/>
    </source>
</evidence>
<reference evidence="10 11" key="1">
    <citation type="submission" date="2013-09" db="EMBL/GenBank/DDBJ databases">
        <title>Genome sequencing of Arenimonas oryziterrae.</title>
        <authorList>
            <person name="Chen F."/>
            <person name="Wang G."/>
        </authorList>
    </citation>
    <scope>NUCLEOTIDE SEQUENCE [LARGE SCALE GENOMIC DNA]</scope>
    <source>
        <strain evidence="10 11">YC6267</strain>
    </source>
</reference>
<dbReference type="NCBIfam" id="TIGR02937">
    <property type="entry name" value="sigma70-ECF"/>
    <property type="match status" value="1"/>
</dbReference>
<keyword evidence="3 6" id="KW-0731">Sigma factor</keyword>
<comment type="similarity">
    <text evidence="1 6">Belongs to the sigma-70 factor family. ECF subfamily.</text>
</comment>
<gene>
    <name evidence="10" type="ORF">N789_04890</name>
</gene>
<dbReference type="GO" id="GO:0016987">
    <property type="term" value="F:sigma factor activity"/>
    <property type="evidence" value="ECO:0007669"/>
    <property type="project" value="UniProtKB-KW"/>
</dbReference>
<protein>
    <recommendedName>
        <fullName evidence="6">RNA polymerase sigma factor</fullName>
    </recommendedName>
</protein>
<dbReference type="STRING" id="1121015.GCA_000420545_00251"/>
<keyword evidence="7" id="KW-0472">Membrane</keyword>
<feature type="domain" description="RNA polymerase sigma-70 region 2" evidence="8">
    <location>
        <begin position="29"/>
        <end position="93"/>
    </location>
</feature>
<evidence type="ECO:0000256" key="6">
    <source>
        <dbReference type="RuleBase" id="RU000716"/>
    </source>
</evidence>
<keyword evidence="7" id="KW-0812">Transmembrane</keyword>
<organism evidence="10 11">
    <name type="scientific">Arenimonas oryziterrae DSM 21050 = YC6267</name>
    <dbReference type="NCBI Taxonomy" id="1121015"/>
    <lineage>
        <taxon>Bacteria</taxon>
        <taxon>Pseudomonadati</taxon>
        <taxon>Pseudomonadota</taxon>
        <taxon>Gammaproteobacteria</taxon>
        <taxon>Lysobacterales</taxon>
        <taxon>Lysobacteraceae</taxon>
        <taxon>Arenimonas</taxon>
    </lineage>
</organism>
<keyword evidence="11" id="KW-1185">Reference proteome</keyword>
<dbReference type="EMBL" id="AVCI01000045">
    <property type="protein sequence ID" value="KFN41227.1"/>
    <property type="molecule type" value="Genomic_DNA"/>
</dbReference>
<dbReference type="PATRIC" id="fig|1121015.4.peg.2662"/>
<dbReference type="InterPro" id="IPR039425">
    <property type="entry name" value="RNA_pol_sigma-70-like"/>
</dbReference>
<evidence type="ECO:0000313" key="10">
    <source>
        <dbReference type="EMBL" id="KFN41227.1"/>
    </source>
</evidence>
<evidence type="ECO:0000256" key="3">
    <source>
        <dbReference type="ARBA" id="ARBA00023082"/>
    </source>
</evidence>
<dbReference type="PROSITE" id="PS01063">
    <property type="entry name" value="SIGMA70_ECF"/>
    <property type="match status" value="1"/>
</dbReference>
<dbReference type="InterPro" id="IPR013324">
    <property type="entry name" value="RNA_pol_sigma_r3/r4-like"/>
</dbReference>
<dbReference type="eggNOG" id="COG1595">
    <property type="taxonomic scope" value="Bacteria"/>
</dbReference>
<evidence type="ECO:0000313" key="11">
    <source>
        <dbReference type="Proteomes" id="UP000029385"/>
    </source>
</evidence>
<evidence type="ECO:0000256" key="1">
    <source>
        <dbReference type="ARBA" id="ARBA00010641"/>
    </source>
</evidence>
<feature type="domain" description="RNA polymerase sigma factor 70 region 4 type 2" evidence="9">
    <location>
        <begin position="132"/>
        <end position="178"/>
    </location>
</feature>
<dbReference type="SUPFAM" id="SSF88659">
    <property type="entry name" value="Sigma3 and sigma4 domains of RNA polymerase sigma factors"/>
    <property type="match status" value="1"/>
</dbReference>
<evidence type="ECO:0000259" key="8">
    <source>
        <dbReference type="Pfam" id="PF04542"/>
    </source>
</evidence>
<feature type="transmembrane region" description="Helical" evidence="7">
    <location>
        <begin position="278"/>
        <end position="296"/>
    </location>
</feature>
<evidence type="ECO:0000256" key="5">
    <source>
        <dbReference type="ARBA" id="ARBA00023163"/>
    </source>
</evidence>
<dbReference type="OrthoDB" id="5757196at2"/>